<proteinExistence type="predicted"/>
<feature type="transmembrane region" description="Helical" evidence="8">
    <location>
        <begin position="423"/>
        <end position="443"/>
    </location>
</feature>
<dbReference type="PATRIC" id="fig|1543721.4.peg.1410"/>
<feature type="compositionally biased region" description="Basic and acidic residues" evidence="7">
    <location>
        <begin position="174"/>
        <end position="184"/>
    </location>
</feature>
<keyword evidence="4" id="KW-0808">Transferase</keyword>
<dbReference type="PANTHER" id="PTHR43711">
    <property type="entry name" value="TWO-COMPONENT HISTIDINE KINASE"/>
    <property type="match status" value="1"/>
</dbReference>
<organism evidence="10 11">
    <name type="scientific">Sedimenticola thiotaurini</name>
    <dbReference type="NCBI Taxonomy" id="1543721"/>
    <lineage>
        <taxon>Bacteria</taxon>
        <taxon>Pseudomonadati</taxon>
        <taxon>Pseudomonadota</taxon>
        <taxon>Gammaproteobacteria</taxon>
        <taxon>Chromatiales</taxon>
        <taxon>Sedimenticolaceae</taxon>
        <taxon>Sedimenticola</taxon>
    </lineage>
</organism>
<evidence type="ECO:0000259" key="9">
    <source>
        <dbReference type="PROSITE" id="PS50109"/>
    </source>
</evidence>
<dbReference type="Gene3D" id="1.10.287.130">
    <property type="match status" value="1"/>
</dbReference>
<dbReference type="SMART" id="SM00387">
    <property type="entry name" value="HATPase_c"/>
    <property type="match status" value="1"/>
</dbReference>
<dbReference type="EC" id="2.7.13.3" evidence="2"/>
<dbReference type="Pfam" id="PF02518">
    <property type="entry name" value="HATPase_c"/>
    <property type="match status" value="1"/>
</dbReference>
<keyword evidence="6" id="KW-0902">Two-component regulatory system</keyword>
<reference evidence="10 11" key="1">
    <citation type="journal article" date="2015" name="Genome Announc.">
        <title>Complete Genome Sequence of Sedimenticola thiotaurini Strain SIP-G1, a Polyphosphate- and Polyhydroxyalkanoate-Accumulating Sulfur-Oxidizing Gammaproteobacterium Isolated from Salt Marsh Sediments.</title>
        <authorList>
            <person name="Flood B.E."/>
            <person name="Jones D.S."/>
            <person name="Bailey J.V."/>
        </authorList>
    </citation>
    <scope>NUCLEOTIDE SEQUENCE [LARGE SCALE GENOMIC DNA]</scope>
    <source>
        <strain evidence="10 11">SIP-G1</strain>
    </source>
</reference>
<keyword evidence="8" id="KW-1133">Transmembrane helix</keyword>
<keyword evidence="11" id="KW-1185">Reference proteome</keyword>
<evidence type="ECO:0000256" key="3">
    <source>
        <dbReference type="ARBA" id="ARBA00022553"/>
    </source>
</evidence>
<evidence type="ECO:0000256" key="7">
    <source>
        <dbReference type="SAM" id="MobiDB-lite"/>
    </source>
</evidence>
<comment type="catalytic activity">
    <reaction evidence="1">
        <text>ATP + protein L-histidine = ADP + protein N-phospho-L-histidine.</text>
        <dbReference type="EC" id="2.7.13.3"/>
    </reaction>
</comment>
<evidence type="ECO:0000313" key="11">
    <source>
        <dbReference type="Proteomes" id="UP000034410"/>
    </source>
</evidence>
<evidence type="ECO:0000256" key="2">
    <source>
        <dbReference type="ARBA" id="ARBA00012438"/>
    </source>
</evidence>
<dbReference type="SUPFAM" id="SSF55874">
    <property type="entry name" value="ATPase domain of HSP90 chaperone/DNA topoisomerase II/histidine kinase"/>
    <property type="match status" value="1"/>
</dbReference>
<dbReference type="PROSITE" id="PS50109">
    <property type="entry name" value="HIS_KIN"/>
    <property type="match status" value="1"/>
</dbReference>
<dbReference type="Proteomes" id="UP000034410">
    <property type="component" value="Chromosome"/>
</dbReference>
<dbReference type="PRINTS" id="PR00344">
    <property type="entry name" value="BCTRLSENSOR"/>
</dbReference>
<keyword evidence="8" id="KW-0812">Transmembrane</keyword>
<dbReference type="InterPro" id="IPR050736">
    <property type="entry name" value="Sensor_HK_Regulatory"/>
</dbReference>
<keyword evidence="5" id="KW-0418">Kinase</keyword>
<dbReference type="InterPro" id="IPR004358">
    <property type="entry name" value="Sig_transdc_His_kin-like_C"/>
</dbReference>
<evidence type="ECO:0000313" key="10">
    <source>
        <dbReference type="EMBL" id="AKH20111.1"/>
    </source>
</evidence>
<accession>A0A0F7JU80</accession>
<keyword evidence="8" id="KW-0472">Membrane</keyword>
<evidence type="ECO:0000256" key="4">
    <source>
        <dbReference type="ARBA" id="ARBA00022679"/>
    </source>
</evidence>
<dbReference type="Gene3D" id="3.30.565.10">
    <property type="entry name" value="Histidine kinase-like ATPase, C-terminal domain"/>
    <property type="match status" value="1"/>
</dbReference>
<dbReference type="RefSeq" id="WP_046859047.1">
    <property type="nucleotide sequence ID" value="NZ_CP011412.1"/>
</dbReference>
<name>A0A0F7JU80_9GAMM</name>
<dbReference type="PANTHER" id="PTHR43711:SF1">
    <property type="entry name" value="HISTIDINE KINASE 1"/>
    <property type="match status" value="1"/>
</dbReference>
<evidence type="ECO:0000256" key="5">
    <source>
        <dbReference type="ARBA" id="ARBA00022777"/>
    </source>
</evidence>
<dbReference type="InterPro" id="IPR003594">
    <property type="entry name" value="HATPase_dom"/>
</dbReference>
<dbReference type="InterPro" id="IPR036890">
    <property type="entry name" value="HATPase_C_sf"/>
</dbReference>
<dbReference type="EMBL" id="CP011412">
    <property type="protein sequence ID" value="AKH20111.1"/>
    <property type="molecule type" value="Genomic_DNA"/>
</dbReference>
<dbReference type="InterPro" id="IPR003661">
    <property type="entry name" value="HisK_dim/P_dom"/>
</dbReference>
<evidence type="ECO:0000256" key="8">
    <source>
        <dbReference type="SAM" id="Phobius"/>
    </source>
</evidence>
<dbReference type="SUPFAM" id="SSF47384">
    <property type="entry name" value="Homodimeric domain of signal transducing histidine kinase"/>
    <property type="match status" value="1"/>
</dbReference>
<dbReference type="GO" id="GO:0000155">
    <property type="term" value="F:phosphorelay sensor kinase activity"/>
    <property type="evidence" value="ECO:0007669"/>
    <property type="project" value="InterPro"/>
</dbReference>
<dbReference type="InterPro" id="IPR036097">
    <property type="entry name" value="HisK_dim/P_sf"/>
</dbReference>
<dbReference type="AlphaFoldDB" id="A0A0F7JU80"/>
<dbReference type="FunFam" id="1.10.287.130:FF:000001">
    <property type="entry name" value="Two-component sensor histidine kinase"/>
    <property type="match status" value="1"/>
</dbReference>
<evidence type="ECO:0000256" key="1">
    <source>
        <dbReference type="ARBA" id="ARBA00000085"/>
    </source>
</evidence>
<keyword evidence="3" id="KW-0597">Phosphoprotein</keyword>
<evidence type="ECO:0000256" key="6">
    <source>
        <dbReference type="ARBA" id="ARBA00023012"/>
    </source>
</evidence>
<feature type="region of interest" description="Disordered" evidence="7">
    <location>
        <begin position="174"/>
        <end position="206"/>
    </location>
</feature>
<feature type="compositionally biased region" description="Low complexity" evidence="7">
    <location>
        <begin position="185"/>
        <end position="194"/>
    </location>
</feature>
<dbReference type="CDD" id="cd00075">
    <property type="entry name" value="HATPase"/>
    <property type="match status" value="1"/>
</dbReference>
<dbReference type="OrthoDB" id="9804645at2"/>
<dbReference type="InterPro" id="IPR005467">
    <property type="entry name" value="His_kinase_dom"/>
</dbReference>
<feature type="region of interest" description="Disordered" evidence="7">
    <location>
        <begin position="253"/>
        <end position="293"/>
    </location>
</feature>
<sequence length="689" mass="75982">MGSGSRLAGLSPAQLRRWLLLFFLALLIPSGILIQQSYSQLKWEAFHLYRVQAEELSSRINERLMRLVGTEEQRGFTDYAFLVVAGEARAGFVQRSALSRYPVEAPLPGVIGYFQVDDAGRFSTPLLPAPPDQAARYGISAAELAQRQSLHNRLQQILSENRLVQAAVAPAPAIDEHGTADDSSLRPSTGSLSSAPDALRAGRAGQPQAAFDALNQVQRKVQPANKAGISQPRSRVEDLQLDRRFEEQLAAPEAPKVAVSKARTARKERSALPAPTSIEAEVDGDPAAARPGQSGLRIHTFESELDPFEFSLLDSGHLVLFRKVWRDGRRFIQGLLIEQQPFLQAAIGDLFRETNLSGMSELTVAYRGELFSTFSGQLAAAYQSRAQAVTGSLLYRTRLAAPLSEMVLIYSIRQLPAGPGGRLILWVALILLLVLCGGFYLLYRLGLRQIALARQQQDFVSAISHELKTPLTSIRMYGEMLREGWASEEKKRAYYDYIYDESERLSRLINNVLQLARMTRNGLVLELKPVSVAQLMESIRTKISAPVARAGFQLELHSDGVVGDNMLKLDSDSFSQIMINLVDNALKFSARAEVQRIEIGAALERHNQVVFTVRDFGPGVPRDQMKKIFRLFYRSENELTRETVGTGIGLALVSQLAAAMGGRVDVLNQQPGAAFRVIFPVPAGAQCGE</sequence>
<dbReference type="Pfam" id="PF00512">
    <property type="entry name" value="HisKA"/>
    <property type="match status" value="1"/>
</dbReference>
<protein>
    <recommendedName>
        <fullName evidence="2">histidine kinase</fullName>
        <ecNumber evidence="2">2.7.13.3</ecNumber>
    </recommendedName>
</protein>
<dbReference type="CDD" id="cd00082">
    <property type="entry name" value="HisKA"/>
    <property type="match status" value="1"/>
</dbReference>
<feature type="domain" description="Histidine kinase" evidence="9">
    <location>
        <begin position="462"/>
        <end position="683"/>
    </location>
</feature>
<gene>
    <name evidence="10" type="ORF">AAY24_06795</name>
</gene>
<dbReference type="KEGG" id="seds:AAY24_06795"/>
<dbReference type="SMART" id="SM00388">
    <property type="entry name" value="HisKA"/>
    <property type="match status" value="1"/>
</dbReference>